<gene>
    <name evidence="3" type="ORF">H9888_06915</name>
</gene>
<dbReference type="Pfam" id="PF00239">
    <property type="entry name" value="Resolvase"/>
    <property type="match status" value="1"/>
</dbReference>
<sequence>MIRGYCKLESDINHTKEKVAALIEAGVASGNLYYDTTGNKELNRILAALRRGDTLVVAQAVDLCHTHTELADLIERLNNRGIALHSIREPWLDFGTEEKDNPFIASKPNGRAVRGSSNAARTAGRPRGPRREIVQKLNFALRMYHTAGHLSVSDICTTAKINERTFYRHLERLGIQVIRRPKGRKPKEEEVTSTEDYG</sequence>
<dbReference type="AlphaFoldDB" id="A0A9D1TY51"/>
<dbReference type="GO" id="GO:0000150">
    <property type="term" value="F:DNA strand exchange activity"/>
    <property type="evidence" value="ECO:0007669"/>
    <property type="project" value="InterPro"/>
</dbReference>
<reference evidence="3" key="1">
    <citation type="journal article" date="2021" name="PeerJ">
        <title>Extensive microbial diversity within the chicken gut microbiome revealed by metagenomics and culture.</title>
        <authorList>
            <person name="Gilroy R."/>
            <person name="Ravi A."/>
            <person name="Getino M."/>
            <person name="Pursley I."/>
            <person name="Horton D.L."/>
            <person name="Alikhan N.F."/>
            <person name="Baker D."/>
            <person name="Gharbi K."/>
            <person name="Hall N."/>
            <person name="Watson M."/>
            <person name="Adriaenssens E.M."/>
            <person name="Foster-Nyarko E."/>
            <person name="Jarju S."/>
            <person name="Secka A."/>
            <person name="Antonio M."/>
            <person name="Oren A."/>
            <person name="Chaudhuri R.R."/>
            <person name="La Ragione R."/>
            <person name="Hildebrand F."/>
            <person name="Pallen M.J."/>
        </authorList>
    </citation>
    <scope>NUCLEOTIDE SEQUENCE</scope>
    <source>
        <strain evidence="3">ChiBcec15-1070</strain>
    </source>
</reference>
<dbReference type="SUPFAM" id="SSF53041">
    <property type="entry name" value="Resolvase-like"/>
    <property type="match status" value="1"/>
</dbReference>
<dbReference type="EMBL" id="DXHL01000032">
    <property type="protein sequence ID" value="HIW11208.1"/>
    <property type="molecule type" value="Genomic_DNA"/>
</dbReference>
<evidence type="ECO:0000313" key="4">
    <source>
        <dbReference type="Proteomes" id="UP000823926"/>
    </source>
</evidence>
<comment type="caution">
    <text evidence="3">The sequence shown here is derived from an EMBL/GenBank/DDBJ whole genome shotgun (WGS) entry which is preliminary data.</text>
</comment>
<dbReference type="Gene3D" id="3.40.50.1390">
    <property type="entry name" value="Resolvase, N-terminal catalytic domain"/>
    <property type="match status" value="1"/>
</dbReference>
<proteinExistence type="predicted"/>
<dbReference type="Proteomes" id="UP000823926">
    <property type="component" value="Unassembled WGS sequence"/>
</dbReference>
<name>A0A9D1TY51_9BACT</name>
<dbReference type="GO" id="GO:0003677">
    <property type="term" value="F:DNA binding"/>
    <property type="evidence" value="ECO:0007669"/>
    <property type="project" value="InterPro"/>
</dbReference>
<evidence type="ECO:0000259" key="2">
    <source>
        <dbReference type="Pfam" id="PF00239"/>
    </source>
</evidence>
<feature type="domain" description="Resolvase/invertase-type recombinase catalytic" evidence="2">
    <location>
        <begin position="33"/>
        <end position="98"/>
    </location>
</feature>
<reference evidence="3" key="2">
    <citation type="submission" date="2021-04" db="EMBL/GenBank/DDBJ databases">
        <authorList>
            <person name="Gilroy R."/>
        </authorList>
    </citation>
    <scope>NUCLEOTIDE SEQUENCE</scope>
    <source>
        <strain evidence="3">ChiBcec15-1070</strain>
    </source>
</reference>
<protein>
    <submittedName>
        <fullName evidence="3">Recombinase family protein</fullName>
    </submittedName>
</protein>
<organism evidence="3 4">
    <name type="scientific">Candidatus Rikenella faecigallinarum</name>
    <dbReference type="NCBI Taxonomy" id="2838745"/>
    <lineage>
        <taxon>Bacteria</taxon>
        <taxon>Pseudomonadati</taxon>
        <taxon>Bacteroidota</taxon>
        <taxon>Bacteroidia</taxon>
        <taxon>Bacteroidales</taxon>
        <taxon>Rikenellaceae</taxon>
        <taxon>Rikenella</taxon>
    </lineage>
</organism>
<accession>A0A9D1TY51</accession>
<dbReference type="InterPro" id="IPR036162">
    <property type="entry name" value="Resolvase-like_N_sf"/>
</dbReference>
<evidence type="ECO:0000256" key="1">
    <source>
        <dbReference type="SAM" id="MobiDB-lite"/>
    </source>
</evidence>
<feature type="region of interest" description="Disordered" evidence="1">
    <location>
        <begin position="109"/>
        <end position="129"/>
    </location>
</feature>
<dbReference type="InterPro" id="IPR006119">
    <property type="entry name" value="Resolv_N"/>
</dbReference>
<evidence type="ECO:0000313" key="3">
    <source>
        <dbReference type="EMBL" id="HIW11208.1"/>
    </source>
</evidence>